<comment type="caution">
    <text evidence="1">The sequence shown here is derived from an EMBL/GenBank/DDBJ whole genome shotgun (WGS) entry which is preliminary data.</text>
</comment>
<dbReference type="EMBL" id="PQXF01000003">
    <property type="protein sequence ID" value="PXF61689.1"/>
    <property type="molecule type" value="Genomic_DNA"/>
</dbReference>
<reference evidence="1" key="1">
    <citation type="submission" date="2018-01" db="EMBL/GenBank/DDBJ databases">
        <authorList>
            <person name="Krukenberg V."/>
        </authorList>
    </citation>
    <scope>NUCLEOTIDE SEQUENCE</scope>
    <source>
        <strain evidence="1">E20ANME2</strain>
    </source>
</reference>
<gene>
    <name evidence="1" type="ORF">C4B59_02195</name>
</gene>
<proteinExistence type="predicted"/>
<accession>A0AC61L589</accession>
<name>A0AC61L589_9EURY</name>
<organism evidence="1 2">
    <name type="scientific">Candidatus Methanogaster sp</name>
    <dbReference type="NCBI Taxonomy" id="3386292"/>
    <lineage>
        <taxon>Archaea</taxon>
        <taxon>Methanobacteriati</taxon>
        <taxon>Methanobacteriota</taxon>
        <taxon>Stenosarchaea group</taxon>
        <taxon>Methanomicrobia</taxon>
        <taxon>Methanosarcinales</taxon>
        <taxon>ANME-2 cluster</taxon>
        <taxon>Candidatus Methanogasteraceae</taxon>
        <taxon>Candidatus Methanogaster</taxon>
    </lineage>
</organism>
<sequence>MANIFIYPSNSLILYDLVERFGHAPLAVMQEIKKRVTTAGIDSPPLNITPEDPKIGLKYAAVEVPAGVRGRMSLLDPLIEAAEAAILVEDAPIGFGCMGCQRTSELVGFLIRARRIPILELNYPTSDDAAENFVYRISEFLNGLGDGKEAKNG</sequence>
<dbReference type="Proteomes" id="UP000248329">
    <property type="component" value="Unassembled WGS sequence"/>
</dbReference>
<evidence type="ECO:0000313" key="1">
    <source>
        <dbReference type="EMBL" id="PXF61689.1"/>
    </source>
</evidence>
<evidence type="ECO:0000313" key="2">
    <source>
        <dbReference type="Proteomes" id="UP000248329"/>
    </source>
</evidence>
<protein>
    <submittedName>
        <fullName evidence="1">Methanogenesis marker 5 protein</fullName>
    </submittedName>
</protein>